<gene>
    <name evidence="3" type="ORF">MUK42_03541</name>
</gene>
<protein>
    <submittedName>
        <fullName evidence="3">Mannose glucose-specific lectin</fullName>
    </submittedName>
</protein>
<dbReference type="InterPro" id="IPR033734">
    <property type="entry name" value="Jacalin-like_lectin_dom_plant"/>
</dbReference>
<sequence>MGPAGHIKSIKIGAGGVIDSVAFAYVFEGTTYETLRHGGSGGGLNAIKFFDEEYLNAISGCIGEYDGTPCISQLTFTTNMGTYGPYGDGGGTPFNLPVDEGKIAGFYGRAGTYLIAIGAYLKPN</sequence>
<dbReference type="PROSITE" id="PS51752">
    <property type="entry name" value="JACALIN_LECTIN"/>
    <property type="match status" value="1"/>
</dbReference>
<dbReference type="AlphaFoldDB" id="A0A9E7HIQ7"/>
<dbReference type="PANTHER" id="PTHR46506">
    <property type="entry name" value="OS05G0143600 PROTEIN"/>
    <property type="match status" value="1"/>
</dbReference>
<keyword evidence="4" id="KW-1185">Reference proteome</keyword>
<dbReference type="GO" id="GO:0030246">
    <property type="term" value="F:carbohydrate binding"/>
    <property type="evidence" value="ECO:0007669"/>
    <property type="project" value="UniProtKB-KW"/>
</dbReference>
<organism evidence="3 4">
    <name type="scientific">Musa troglodytarum</name>
    <name type="common">fe'i banana</name>
    <dbReference type="NCBI Taxonomy" id="320322"/>
    <lineage>
        <taxon>Eukaryota</taxon>
        <taxon>Viridiplantae</taxon>
        <taxon>Streptophyta</taxon>
        <taxon>Embryophyta</taxon>
        <taxon>Tracheophyta</taxon>
        <taxon>Spermatophyta</taxon>
        <taxon>Magnoliopsida</taxon>
        <taxon>Liliopsida</taxon>
        <taxon>Zingiberales</taxon>
        <taxon>Musaceae</taxon>
        <taxon>Musa</taxon>
    </lineage>
</organism>
<accession>A0A9E7HIQ7</accession>
<dbReference type="OrthoDB" id="581739at2759"/>
<dbReference type="CDD" id="cd09612">
    <property type="entry name" value="Jacalin"/>
    <property type="match status" value="1"/>
</dbReference>
<proteinExistence type="predicted"/>
<dbReference type="Pfam" id="PF01419">
    <property type="entry name" value="Jacalin"/>
    <property type="match status" value="1"/>
</dbReference>
<evidence type="ECO:0000259" key="2">
    <source>
        <dbReference type="PROSITE" id="PS51752"/>
    </source>
</evidence>
<dbReference type="InterPro" id="IPR001229">
    <property type="entry name" value="Jacalin-like_lectin_dom"/>
</dbReference>
<feature type="domain" description="Jacalin-type lectin" evidence="2">
    <location>
        <begin position="1"/>
        <end position="123"/>
    </location>
</feature>
<dbReference type="Gene3D" id="2.100.10.30">
    <property type="entry name" value="Jacalin-like lectin domain"/>
    <property type="match status" value="1"/>
</dbReference>
<keyword evidence="1" id="KW-0430">Lectin</keyword>
<dbReference type="InterPro" id="IPR036404">
    <property type="entry name" value="Jacalin-like_lectin_dom_sf"/>
</dbReference>
<evidence type="ECO:0000313" key="4">
    <source>
        <dbReference type="Proteomes" id="UP001055439"/>
    </source>
</evidence>
<dbReference type="Proteomes" id="UP001055439">
    <property type="component" value="Chromosome 8"/>
</dbReference>
<evidence type="ECO:0000313" key="3">
    <source>
        <dbReference type="EMBL" id="URE35306.1"/>
    </source>
</evidence>
<reference evidence="3" key="1">
    <citation type="submission" date="2022-05" db="EMBL/GenBank/DDBJ databases">
        <title>The Musa troglodytarum L. genome provides insights into the mechanism of non-climacteric behaviour and enrichment of carotenoids.</title>
        <authorList>
            <person name="Wang J."/>
        </authorList>
    </citation>
    <scope>NUCLEOTIDE SEQUENCE</scope>
    <source>
        <tissue evidence="3">Leaf</tissue>
    </source>
</reference>
<dbReference type="SUPFAM" id="SSF51101">
    <property type="entry name" value="Mannose-binding lectins"/>
    <property type="match status" value="1"/>
</dbReference>
<dbReference type="EMBL" id="CP097510">
    <property type="protein sequence ID" value="URE35306.1"/>
    <property type="molecule type" value="Genomic_DNA"/>
</dbReference>
<dbReference type="SMART" id="SM00915">
    <property type="entry name" value="Jacalin"/>
    <property type="match status" value="1"/>
</dbReference>
<evidence type="ECO:0000256" key="1">
    <source>
        <dbReference type="ARBA" id="ARBA00022734"/>
    </source>
</evidence>
<name>A0A9E7HIQ7_9LILI</name>